<dbReference type="EMBL" id="JBHULE010000008">
    <property type="protein sequence ID" value="MFD2562533.1"/>
    <property type="molecule type" value="Genomic_DNA"/>
</dbReference>
<evidence type="ECO:0000313" key="1">
    <source>
        <dbReference type="EMBL" id="MFD2562533.1"/>
    </source>
</evidence>
<name>A0ABW5LCE5_9FLAO</name>
<dbReference type="Proteomes" id="UP001597319">
    <property type="component" value="Unassembled WGS sequence"/>
</dbReference>
<comment type="caution">
    <text evidence="1">The sequence shown here is derived from an EMBL/GenBank/DDBJ whole genome shotgun (WGS) entry which is preliminary data.</text>
</comment>
<protein>
    <submittedName>
        <fullName evidence="1">Uncharacterized protein</fullName>
    </submittedName>
</protein>
<sequence length="162" mass="18197">MRIFFVLLLGGFGFMTFGQEKPSLAIEWESLNAQLSESYTQYTIEHQEIIPSLSYIRSIVSTGNYQLMEIDLTVDLRRQLIKDDRPMLLLPENKFVKSDYYVAIPTIEKSDASITITGNGGYNNSNPNNGGVKNTVYEDASTRTGIYCPVTGLPLTTSRRPN</sequence>
<proteinExistence type="predicted"/>
<keyword evidence="2" id="KW-1185">Reference proteome</keyword>
<evidence type="ECO:0000313" key="2">
    <source>
        <dbReference type="Proteomes" id="UP001597319"/>
    </source>
</evidence>
<accession>A0ABW5LCE5</accession>
<dbReference type="RefSeq" id="WP_378291204.1">
    <property type="nucleotide sequence ID" value="NZ_JBHULE010000008.1"/>
</dbReference>
<reference evidence="2" key="1">
    <citation type="journal article" date="2019" name="Int. J. Syst. Evol. Microbiol.">
        <title>The Global Catalogue of Microorganisms (GCM) 10K type strain sequencing project: providing services to taxonomists for standard genome sequencing and annotation.</title>
        <authorList>
            <consortium name="The Broad Institute Genomics Platform"/>
            <consortium name="The Broad Institute Genome Sequencing Center for Infectious Disease"/>
            <person name="Wu L."/>
            <person name="Ma J."/>
        </authorList>
    </citation>
    <scope>NUCLEOTIDE SEQUENCE [LARGE SCALE GENOMIC DNA]</scope>
    <source>
        <strain evidence="2">KCTC 52274</strain>
    </source>
</reference>
<gene>
    <name evidence="1" type="ORF">ACFSR1_07590</name>
</gene>
<organism evidence="1 2">
    <name type="scientific">Aquimarina rubra</name>
    <dbReference type="NCBI Taxonomy" id="1920033"/>
    <lineage>
        <taxon>Bacteria</taxon>
        <taxon>Pseudomonadati</taxon>
        <taxon>Bacteroidota</taxon>
        <taxon>Flavobacteriia</taxon>
        <taxon>Flavobacteriales</taxon>
        <taxon>Flavobacteriaceae</taxon>
        <taxon>Aquimarina</taxon>
    </lineage>
</organism>